<feature type="transmembrane region" description="Helical" evidence="1">
    <location>
        <begin position="18"/>
        <end position="42"/>
    </location>
</feature>
<organism evidence="3 4">
    <name type="scientific">Oceanobacillus bengalensis</name>
    <dbReference type="NCBI Taxonomy" id="1435466"/>
    <lineage>
        <taxon>Bacteria</taxon>
        <taxon>Bacillati</taxon>
        <taxon>Bacillota</taxon>
        <taxon>Bacilli</taxon>
        <taxon>Bacillales</taxon>
        <taxon>Bacillaceae</taxon>
        <taxon>Oceanobacillus</taxon>
    </lineage>
</organism>
<accession>A0A494Z6Z6</accession>
<feature type="transmembrane region" description="Helical" evidence="1">
    <location>
        <begin position="62"/>
        <end position="82"/>
    </location>
</feature>
<evidence type="ECO:0000259" key="2">
    <source>
        <dbReference type="Pfam" id="PF07853"/>
    </source>
</evidence>
<dbReference type="RefSeq" id="WP_121128383.1">
    <property type="nucleotide sequence ID" value="NZ_JBHUFK010000006.1"/>
</dbReference>
<dbReference type="AlphaFoldDB" id="A0A494Z6Z6"/>
<evidence type="ECO:0000313" key="3">
    <source>
        <dbReference type="EMBL" id="RKQ18323.1"/>
    </source>
</evidence>
<dbReference type="EMBL" id="RBZO01000002">
    <property type="protein sequence ID" value="RKQ18323.1"/>
    <property type="molecule type" value="Genomic_DNA"/>
</dbReference>
<proteinExistence type="predicted"/>
<feature type="transmembrane region" description="Helical" evidence="1">
    <location>
        <begin position="112"/>
        <end position="131"/>
    </location>
</feature>
<gene>
    <name evidence="3" type="ORF">D8M05_02350</name>
</gene>
<evidence type="ECO:0000256" key="1">
    <source>
        <dbReference type="SAM" id="Phobius"/>
    </source>
</evidence>
<keyword evidence="1" id="KW-0812">Transmembrane</keyword>
<evidence type="ECO:0000313" key="4">
    <source>
        <dbReference type="Proteomes" id="UP000281813"/>
    </source>
</evidence>
<comment type="caution">
    <text evidence="3">The sequence shown here is derived from an EMBL/GenBank/DDBJ whole genome shotgun (WGS) entry which is preliminary data.</text>
</comment>
<feature type="domain" description="DUF1648" evidence="2">
    <location>
        <begin position="27"/>
        <end position="72"/>
    </location>
</feature>
<protein>
    <submittedName>
        <fullName evidence="3">DUF1648 domain-containing protein</fullName>
    </submittedName>
</protein>
<keyword evidence="1" id="KW-1133">Transmembrane helix</keyword>
<feature type="transmembrane region" description="Helical" evidence="1">
    <location>
        <begin position="143"/>
        <end position="162"/>
    </location>
</feature>
<dbReference type="OrthoDB" id="9808690at2"/>
<keyword evidence="1" id="KW-0472">Membrane</keyword>
<dbReference type="InterPro" id="IPR012867">
    <property type="entry name" value="DUF1648"/>
</dbReference>
<name>A0A494Z6Z6_9BACI</name>
<keyword evidence="4" id="KW-1185">Reference proteome</keyword>
<dbReference type="Pfam" id="PF07853">
    <property type="entry name" value="DUF1648"/>
    <property type="match status" value="1"/>
</dbReference>
<sequence>MNTFSNPILYLKRSKFEIVFDIISVVMLVVSIFYIIFTWSSIPSEVPGHYNFAGEVTRWDSKGMLFLLPIIGLITWIPLTFLERYPHVHNYIGLTEENAERLYRNSIRMINVLKNEMLLFFVILNFESVYVSKNTLEQSIFGGWDVAIFFIVVFGSLGYYIWKSFQLR</sequence>
<dbReference type="Proteomes" id="UP000281813">
    <property type="component" value="Unassembled WGS sequence"/>
</dbReference>
<reference evidence="3 4" key="1">
    <citation type="journal article" date="2015" name="Antonie Van Leeuwenhoek">
        <title>Oceanobacillus bengalensis sp. nov., a bacterium isolated from seawater of the Bay of Bengal.</title>
        <authorList>
            <person name="Yongchang O."/>
            <person name="Xiang W."/>
            <person name="Wang G."/>
        </authorList>
    </citation>
    <scope>NUCLEOTIDE SEQUENCE [LARGE SCALE GENOMIC DNA]</scope>
    <source>
        <strain evidence="3 4">MCCC 1K00260</strain>
    </source>
</reference>